<proteinExistence type="predicted"/>
<dbReference type="STRING" id="30066.A0A182VNQ2"/>
<feature type="compositionally biased region" description="Gly residues" evidence="1">
    <location>
        <begin position="107"/>
        <end position="117"/>
    </location>
</feature>
<feature type="region of interest" description="Disordered" evidence="1">
    <location>
        <begin position="455"/>
        <end position="494"/>
    </location>
</feature>
<feature type="compositionally biased region" description="Low complexity" evidence="1">
    <location>
        <begin position="549"/>
        <end position="567"/>
    </location>
</feature>
<feature type="compositionally biased region" description="Basic and acidic residues" evidence="1">
    <location>
        <begin position="861"/>
        <end position="871"/>
    </location>
</feature>
<dbReference type="VEuPathDB" id="VectorBase:AMEM018083"/>
<reference evidence="2" key="1">
    <citation type="submission" date="2020-05" db="UniProtKB">
        <authorList>
            <consortium name="EnsemblMetazoa"/>
        </authorList>
    </citation>
    <scope>IDENTIFICATION</scope>
    <source>
        <strain evidence="2">MAF</strain>
    </source>
</reference>
<protein>
    <submittedName>
        <fullName evidence="2">Uncharacterized protein</fullName>
    </submittedName>
</protein>
<feature type="region of interest" description="Disordered" evidence="1">
    <location>
        <begin position="1"/>
        <end position="26"/>
    </location>
</feature>
<keyword evidence="3" id="KW-1185">Reference proteome</keyword>
<feature type="region of interest" description="Disordered" evidence="1">
    <location>
        <begin position="250"/>
        <end position="270"/>
    </location>
</feature>
<dbReference type="EnsemblMetazoa" id="AMEM018083-RA">
    <property type="protein sequence ID" value="AMEM018083-PA"/>
    <property type="gene ID" value="AMEM018083"/>
</dbReference>
<feature type="compositionally biased region" description="Basic and acidic residues" evidence="1">
    <location>
        <begin position="666"/>
        <end position="675"/>
    </location>
</feature>
<organism evidence="2 3">
    <name type="scientific">Anopheles merus</name>
    <name type="common">Mosquito</name>
    <dbReference type="NCBI Taxonomy" id="30066"/>
    <lineage>
        <taxon>Eukaryota</taxon>
        <taxon>Metazoa</taxon>
        <taxon>Ecdysozoa</taxon>
        <taxon>Arthropoda</taxon>
        <taxon>Hexapoda</taxon>
        <taxon>Insecta</taxon>
        <taxon>Pterygota</taxon>
        <taxon>Neoptera</taxon>
        <taxon>Endopterygota</taxon>
        <taxon>Diptera</taxon>
        <taxon>Nematocera</taxon>
        <taxon>Culicoidea</taxon>
        <taxon>Culicidae</taxon>
        <taxon>Anophelinae</taxon>
        <taxon>Anopheles</taxon>
    </lineage>
</organism>
<feature type="region of interest" description="Disordered" evidence="1">
    <location>
        <begin position="102"/>
        <end position="129"/>
    </location>
</feature>
<feature type="compositionally biased region" description="Pro residues" evidence="1">
    <location>
        <begin position="338"/>
        <end position="352"/>
    </location>
</feature>
<evidence type="ECO:0000313" key="2">
    <source>
        <dbReference type="EnsemblMetazoa" id="AMEM018083-PA"/>
    </source>
</evidence>
<feature type="compositionally biased region" description="Low complexity" evidence="1">
    <location>
        <begin position="482"/>
        <end position="494"/>
    </location>
</feature>
<dbReference type="VEuPathDB" id="VectorBase:AMEM21_005356"/>
<feature type="region of interest" description="Disordered" evidence="1">
    <location>
        <begin position="549"/>
        <end position="572"/>
    </location>
</feature>
<feature type="compositionally biased region" description="Basic and acidic residues" evidence="1">
    <location>
        <begin position="468"/>
        <end position="479"/>
    </location>
</feature>
<accession>A0A182VNQ2</accession>
<dbReference type="AlphaFoldDB" id="A0A182VNQ2"/>
<name>A0A182VNQ2_ANOME</name>
<feature type="region of interest" description="Disordered" evidence="1">
    <location>
        <begin position="178"/>
        <end position="201"/>
    </location>
</feature>
<feature type="region of interest" description="Disordered" evidence="1">
    <location>
        <begin position="644"/>
        <end position="680"/>
    </location>
</feature>
<evidence type="ECO:0000313" key="3">
    <source>
        <dbReference type="Proteomes" id="UP000075903"/>
    </source>
</evidence>
<evidence type="ECO:0000256" key="1">
    <source>
        <dbReference type="SAM" id="MobiDB-lite"/>
    </source>
</evidence>
<feature type="region of interest" description="Disordered" evidence="1">
    <location>
        <begin position="335"/>
        <end position="359"/>
    </location>
</feature>
<sequence length="871" mass="88760">MQPVAAAPPSLPPHGDDDDGLFRPGSDSSSLAVMLYDAGALQFAGASGGNDARASQESHALLAGATAAVALPGREGTIGHGSVGASSVKVSALSVDKLADSGKSGVASGGAGGGGSSGKSKFSSPSPFHRFGMAMRRRKKRSLKLKHAAGSGNGALGGNSLYGSCASNLSGVSVGNGSAKGKGSSGGAGDASGGSSSSRTKLKFRWLRNMRSDPNLKETLAKSVQLRTTNPLGTGAGCIVGEVTKSTERSTGVVTIPKSPTVPSTKMPIPNVPGTASDAVGSLKEIAGCNLPTDYYSFLCDNQLSYESPGKSPGHLMRLEQALARRPSTIEEVLLQPAGPPTPPPQPPPPAPLLSSAPPAAITVSDTDCSVVKPRASKVKIGFNVSPVPPASPIEGTRHGSIESSFEIINKSDAPLDATEEHLSPAGGDSGTLPAAGSGHSFCNKLLQHIVTSVGGGSKAKDLPVPSETRKQDSDERFECPTATHSSSRSSSSCSSLAVAPSAAVVVQTTSGSPVLARSNRCAPFSFRELSAELRAAMKIPIPKHRSATAAATGPAAPSSSSSSSSSLNIAAGGGTTVRSIERTLSAPVAVQTLDTSGPECEIASIPSSAGNGKGTWFGGSFVGHINKTFKRFTSHVRGLPTISSNTSAADDGQQEGIAASTSFRRAGDRGEQRPPSKTMMSRFTSSMLNLTRFVSPTGGDTSETSSLAYMPSPSVASASSSASVQEDGVVGGERSDMSSLDHLRQALLSSAVVEPPGYGETGTDTDDSGLPTRPPSHVGHIDQFDVPFDGERHHRLVVEKSSSEKMLQMNVLDGAEYYQYAFRRGSSDDRMPSGAAGGGAAAGACAPDSGRGSTEQTSDASRDTNTKRSK</sequence>
<feature type="region of interest" description="Disordered" evidence="1">
    <location>
        <begin position="827"/>
        <end position="871"/>
    </location>
</feature>
<feature type="region of interest" description="Disordered" evidence="1">
    <location>
        <begin position="755"/>
        <end position="775"/>
    </location>
</feature>
<feature type="compositionally biased region" description="Low complexity" evidence="1">
    <location>
        <begin position="118"/>
        <end position="128"/>
    </location>
</feature>
<feature type="compositionally biased region" description="Gly residues" evidence="1">
    <location>
        <begin position="178"/>
        <end position="192"/>
    </location>
</feature>
<dbReference type="Proteomes" id="UP000075903">
    <property type="component" value="Unassembled WGS sequence"/>
</dbReference>